<comment type="caution">
    <text evidence="1">The sequence shown here is derived from an EMBL/GenBank/DDBJ whole genome shotgun (WGS) entry which is preliminary data.</text>
</comment>
<evidence type="ECO:0000313" key="2">
    <source>
        <dbReference type="Proteomes" id="UP000034457"/>
    </source>
</evidence>
<protein>
    <submittedName>
        <fullName evidence="1">Uncharacterized protein</fullName>
    </submittedName>
</protein>
<dbReference type="STRING" id="1618478.UR68_C0013G0017"/>
<dbReference type="AlphaFoldDB" id="A0A0G0BTF0"/>
<organism evidence="1 2">
    <name type="scientific">Candidatus Roizmanbacteria bacterium GW2011_GWA2_35_19</name>
    <dbReference type="NCBI Taxonomy" id="1618478"/>
    <lineage>
        <taxon>Bacteria</taxon>
        <taxon>Candidatus Roizmaniibacteriota</taxon>
    </lineage>
</organism>
<evidence type="ECO:0000313" key="1">
    <source>
        <dbReference type="EMBL" id="KKP72704.1"/>
    </source>
</evidence>
<sequence length="124" mass="14236">MDDKKNEKVVHTRISKKLFDKISSKAKKHRITTSNLLRNLVEDYLEIHGEVWDAIDEKLRNYLASGEDSIIGYQSIVLNKNSNCSLCGKTLKKGSQVFIGFFEKLPQKIIVCSECKEKEEMAKK</sequence>
<dbReference type="Proteomes" id="UP000034457">
    <property type="component" value="Unassembled WGS sequence"/>
</dbReference>
<accession>A0A0G0BTF0</accession>
<gene>
    <name evidence="1" type="ORF">UR68_C0013G0017</name>
</gene>
<name>A0A0G0BTF0_9BACT</name>
<dbReference type="EMBL" id="LBQC01000013">
    <property type="protein sequence ID" value="KKP72704.1"/>
    <property type="molecule type" value="Genomic_DNA"/>
</dbReference>
<proteinExistence type="predicted"/>
<reference evidence="1 2" key="1">
    <citation type="journal article" date="2015" name="Nature">
        <title>rRNA introns, odd ribosomes, and small enigmatic genomes across a large radiation of phyla.</title>
        <authorList>
            <person name="Brown C.T."/>
            <person name="Hug L.A."/>
            <person name="Thomas B.C."/>
            <person name="Sharon I."/>
            <person name="Castelle C.J."/>
            <person name="Singh A."/>
            <person name="Wilkins M.J."/>
            <person name="Williams K.H."/>
            <person name="Banfield J.F."/>
        </authorList>
    </citation>
    <scope>NUCLEOTIDE SEQUENCE [LARGE SCALE GENOMIC DNA]</scope>
</reference>